<keyword evidence="2" id="KW-0614">Plasmid</keyword>
<dbReference type="Gene3D" id="3.90.320.10">
    <property type="match status" value="1"/>
</dbReference>
<dbReference type="InterPro" id="IPR038726">
    <property type="entry name" value="PDDEXK_AddAB-type"/>
</dbReference>
<organism evidence="2 3">
    <name type="scientific">Azohydromonas lata</name>
    <dbReference type="NCBI Taxonomy" id="45677"/>
    <lineage>
        <taxon>Bacteria</taxon>
        <taxon>Pseudomonadati</taxon>
        <taxon>Pseudomonadota</taxon>
        <taxon>Betaproteobacteria</taxon>
        <taxon>Burkholderiales</taxon>
        <taxon>Sphaerotilaceae</taxon>
        <taxon>Azohydromonas</taxon>
    </lineage>
</organism>
<evidence type="ECO:0000313" key="2">
    <source>
        <dbReference type="EMBL" id="MDZ5455035.1"/>
    </source>
</evidence>
<dbReference type="Pfam" id="PF12705">
    <property type="entry name" value="PDDEXK_1"/>
    <property type="match status" value="1"/>
</dbReference>
<protein>
    <submittedName>
        <fullName evidence="2">PD-(D/E)XK nuclease family protein</fullName>
    </submittedName>
</protein>
<proteinExistence type="predicted"/>
<feature type="domain" description="PD-(D/E)XK endonuclease-like" evidence="1">
    <location>
        <begin position="35"/>
        <end position="172"/>
    </location>
</feature>
<keyword evidence="3" id="KW-1185">Reference proteome</keyword>
<dbReference type="InterPro" id="IPR011604">
    <property type="entry name" value="PDDEXK-like_dom_sf"/>
</dbReference>
<comment type="caution">
    <text evidence="2">The sequence shown here is derived from an EMBL/GenBank/DDBJ whole genome shotgun (WGS) entry which is preliminary data.</text>
</comment>
<reference evidence="2 3" key="1">
    <citation type="submission" date="2023-11" db="EMBL/GenBank/DDBJ databases">
        <title>Draft genome of Azohydromonas lata strain H1 (DSM1123), a polyhydroxyalkanoate producer.</title>
        <authorList>
            <person name="Traversa D."/>
            <person name="D'Addabbo P."/>
            <person name="Pazzani C."/>
            <person name="Manzari C."/>
            <person name="Chiara M."/>
            <person name="Scrascia M."/>
        </authorList>
    </citation>
    <scope>NUCLEOTIDE SEQUENCE [LARGE SCALE GENOMIC DNA]</scope>
    <source>
        <strain evidence="2 3">H1</strain>
        <plasmid evidence="2">unnamed</plasmid>
    </source>
</reference>
<geneLocation type="plasmid" evidence="2">
    <name>unnamed</name>
</geneLocation>
<dbReference type="Proteomes" id="UP001293718">
    <property type="component" value="Unassembled WGS sequence"/>
</dbReference>
<dbReference type="RefSeq" id="WP_322464135.1">
    <property type="nucleotide sequence ID" value="NZ_JAXOJX010000001.1"/>
</dbReference>
<evidence type="ECO:0000259" key="1">
    <source>
        <dbReference type="Pfam" id="PF12705"/>
    </source>
</evidence>
<name>A0ABU5I7G4_9BURK</name>
<gene>
    <name evidence="2" type="ORF">SM757_00470</name>
</gene>
<evidence type="ECO:0000313" key="3">
    <source>
        <dbReference type="Proteomes" id="UP001293718"/>
    </source>
</evidence>
<sequence length="184" mass="20700">MAELLAVAAALLGLLVLLLLRRPQRGASQEDWLPRELQGATLAFAETTFRSSSRRLVARVDRAYRHGGQVVLVELKTRVWDTAFATDVIELSVQRAALADQTGEGVSRFAWVLVESPTTRKRRPHRVELLSDDALDELIERYRRIRARRAIELQPAARPAMCSKCGHLGRCRSTYQDRPKGTAI</sequence>
<dbReference type="EMBL" id="JAXOJX010000001">
    <property type="protein sequence ID" value="MDZ5455035.1"/>
    <property type="molecule type" value="Genomic_DNA"/>
</dbReference>
<accession>A0ABU5I7G4</accession>